<proteinExistence type="predicted"/>
<dbReference type="SUPFAM" id="SSF51126">
    <property type="entry name" value="Pectin lyase-like"/>
    <property type="match status" value="1"/>
</dbReference>
<dbReference type="Pfam" id="PF18883">
    <property type="entry name" value="AC_1"/>
    <property type="match status" value="1"/>
</dbReference>
<dbReference type="Gene3D" id="2.40.128.130">
    <property type="entry name" value="Autotransporter beta-domain"/>
    <property type="match status" value="1"/>
</dbReference>
<dbReference type="PANTHER" id="PTHR12338">
    <property type="entry name" value="AUTOTRANSPORTER"/>
    <property type="match status" value="1"/>
</dbReference>
<dbReference type="InterPro" id="IPR005546">
    <property type="entry name" value="Autotransporte_beta"/>
</dbReference>
<reference evidence="4" key="2">
    <citation type="journal article" date="2016" name="Antimicrob. Agents Chemother.">
        <title>Complete Sequences of Multidrug Resistance Plasmids Bearing rmtD1 and rmtD2 16S rRNA Methyltransferase Genes.</title>
        <authorList>
            <person name="Bueno M.F."/>
            <person name="Francisco G.R."/>
            <person name="de Oliveira Garcia D."/>
            <person name="Doi Y."/>
        </authorList>
    </citation>
    <scope>NUCLEOTIDE SEQUENCE</scope>
    <source>
        <strain evidence="4">Kp2964</strain>
        <plasmid evidence="4">2964TF</plasmid>
    </source>
</reference>
<dbReference type="EMBL" id="KT935446">
    <property type="protein sequence ID" value="ALU64932.1"/>
    <property type="molecule type" value="Genomic_DNA"/>
</dbReference>
<feature type="chain" id="PRO_5006840455" evidence="2">
    <location>
        <begin position="32"/>
        <end position="844"/>
    </location>
</feature>
<feature type="domain" description="Autotransporter" evidence="3">
    <location>
        <begin position="559"/>
        <end position="844"/>
    </location>
</feature>
<keyword evidence="4" id="KW-0614">Plasmid</keyword>
<evidence type="ECO:0000313" key="4">
    <source>
        <dbReference type="EMBL" id="ALU64932.1"/>
    </source>
</evidence>
<protein>
    <submittedName>
        <fullName evidence="4">Autotransporter</fullName>
    </submittedName>
</protein>
<dbReference type="RefSeq" id="WP_269467508.1">
    <property type="nucleotide sequence ID" value="NZ_KT935446.1"/>
</dbReference>
<sequence>MMPIPLKPRKLALCITVALLATNISMSAVYANTLNANNTLYYYSSGNPNGNNSDYTNYDEVVITTNAIASTSGLKGWAIYMNGENYKFNDLTVNTSGMLSDGIHTKNGGGNIVIENYNAITGAYSSDGINLGRELSANYSRVTVNNETNIKAAGMGVRANASVNNANAVATITLNGPTTIETTSAGSTVAGYTVYAGQDTEANSTAVKGKAEIFLNGDSTLKTVGKNAHAVYARAAGTISLGNVDISATGATANGLFASSTTADQQAAIYLAKNATINVATGSAIYATGDEARVKSYDLNTATDVAGTYVVNGDIVADKGGQIQLHMAEDSAFTGVTNSNQLPTSAADAGTIALTMDGSRSLWTMTGDSVLSSLTLNNGTVAWSGAAVGNILTVAGNYHGDNGLLKLNTVLGDDSSVSDKLVVQGDTSGTTRVAVANAGGSGDKTINGIEVIHVDGASDGDFVQAGRIVAGSYEYALRRGEGTEYSNWFLMNAPATPEPPDPEQPDPEKPIPEPPAPEQPTLRPESGSYIANLAAANTMFTTRLHDRLGDTQYIDMLTGEVKTTSLWMRNVGGHTRFKDSSGQLSTQSNRYVLQLGGDLAQWSTDGLDRWHLGLMAGYGNNQSNTRSDVSRYHSRGQVTGYSVGLYGTWYANDENKTGTYLDSWILYNWFNNKVYGQGLASEKYDSDGITASVEGGYSFLMGERSDGRSTYWLQPKAQLTWMGVKADTHTEANGTRVEDKGDGNLQTRLGMKAFIKGHSAVDEGKEREFQPFVEANWIYNTRSYGVAMNGVTNYQAGTRNIGELKAGVEGQIGKNLHIWGNVAQQIGDKGYSDTQGMLGIKYAF</sequence>
<dbReference type="CDD" id="cd01344">
    <property type="entry name" value="PL2_Passenger_AT"/>
    <property type="match status" value="1"/>
</dbReference>
<dbReference type="AlphaFoldDB" id="A0A0U3JQK9"/>
<dbReference type="PROSITE" id="PS51208">
    <property type="entry name" value="AUTOTRANSPORTER"/>
    <property type="match status" value="1"/>
</dbReference>
<feature type="region of interest" description="Disordered" evidence="1">
    <location>
        <begin position="491"/>
        <end position="525"/>
    </location>
</feature>
<dbReference type="GO" id="GO:0019867">
    <property type="term" value="C:outer membrane"/>
    <property type="evidence" value="ECO:0007669"/>
    <property type="project" value="InterPro"/>
</dbReference>
<dbReference type="Gene3D" id="2.160.20.20">
    <property type="match status" value="1"/>
</dbReference>
<dbReference type="InterPro" id="IPR011050">
    <property type="entry name" value="Pectin_lyase_fold/virulence"/>
</dbReference>
<dbReference type="InterPro" id="IPR043990">
    <property type="entry name" value="AC_1"/>
</dbReference>
<dbReference type="SMART" id="SM00869">
    <property type="entry name" value="Autotransporter"/>
    <property type="match status" value="1"/>
</dbReference>
<dbReference type="InterPro" id="IPR006315">
    <property type="entry name" value="OM_autotransptr_brl_dom"/>
</dbReference>
<feature type="signal peptide" evidence="2">
    <location>
        <begin position="1"/>
        <end position="31"/>
    </location>
</feature>
<keyword evidence="2" id="KW-0732">Signal</keyword>
<dbReference type="Pfam" id="PF03797">
    <property type="entry name" value="Autotransporter"/>
    <property type="match status" value="1"/>
</dbReference>
<dbReference type="NCBIfam" id="TIGR01414">
    <property type="entry name" value="autotrans_barl"/>
    <property type="match status" value="1"/>
</dbReference>
<name>A0A0U3JQK9_KLEPN</name>
<dbReference type="InterPro" id="IPR012332">
    <property type="entry name" value="Autotransporter_pectin_lyase_C"/>
</dbReference>
<evidence type="ECO:0000256" key="1">
    <source>
        <dbReference type="SAM" id="MobiDB-lite"/>
    </source>
</evidence>
<dbReference type="PANTHER" id="PTHR12338:SF5">
    <property type="entry name" value="ANTIGEN 43-RELATED"/>
    <property type="match status" value="1"/>
</dbReference>
<evidence type="ECO:0000256" key="2">
    <source>
        <dbReference type="SAM" id="SignalP"/>
    </source>
</evidence>
<geneLocation type="plasmid" evidence="4">
    <name>2964TF</name>
</geneLocation>
<organism evidence="4">
    <name type="scientific">Klebsiella pneumoniae</name>
    <dbReference type="NCBI Taxonomy" id="573"/>
    <lineage>
        <taxon>Bacteria</taxon>
        <taxon>Pseudomonadati</taxon>
        <taxon>Pseudomonadota</taxon>
        <taxon>Gammaproteobacteria</taxon>
        <taxon>Enterobacterales</taxon>
        <taxon>Enterobacteriaceae</taxon>
        <taxon>Klebsiella/Raoultella group</taxon>
        <taxon>Klebsiella</taxon>
        <taxon>Klebsiella pneumoniae complex</taxon>
    </lineage>
</organism>
<dbReference type="InterPro" id="IPR036709">
    <property type="entry name" value="Autotransporte_beta_dom_sf"/>
</dbReference>
<dbReference type="InterPro" id="IPR050909">
    <property type="entry name" value="Bact_Autotransporter_VF"/>
</dbReference>
<reference evidence="4" key="1">
    <citation type="submission" date="2015-10" db="EMBL/GenBank/DDBJ databases">
        <authorList>
            <person name="Bueno M.F.C."/>
            <person name="Francisco G.R."/>
            <person name="Doi Y."/>
            <person name="Garcia D.O."/>
        </authorList>
    </citation>
    <scope>NUCLEOTIDE SEQUENCE</scope>
    <source>
        <strain evidence="4">Kp2964</strain>
        <plasmid evidence="4">2964TF</plasmid>
    </source>
</reference>
<evidence type="ECO:0000259" key="3">
    <source>
        <dbReference type="PROSITE" id="PS51208"/>
    </source>
</evidence>
<dbReference type="SUPFAM" id="SSF103515">
    <property type="entry name" value="Autotransporter"/>
    <property type="match status" value="1"/>
</dbReference>
<accession>A0A0U3JQK9</accession>